<dbReference type="Proteomes" id="UP000295689">
    <property type="component" value="Unassembled WGS sequence"/>
</dbReference>
<proteinExistence type="predicted"/>
<comment type="caution">
    <text evidence="4">The sequence shown here is derived from an EMBL/GenBank/DDBJ whole genome shotgun (WGS) entry which is preliminary data.</text>
</comment>
<feature type="transmembrane region" description="Helical" evidence="2">
    <location>
        <begin position="259"/>
        <end position="278"/>
    </location>
</feature>
<keyword evidence="4" id="KW-0808">Transferase</keyword>
<organism evidence="4 5">
    <name type="scientific">Mesobacillus foraminis</name>
    <dbReference type="NCBI Taxonomy" id="279826"/>
    <lineage>
        <taxon>Bacteria</taxon>
        <taxon>Bacillati</taxon>
        <taxon>Bacillota</taxon>
        <taxon>Bacilli</taxon>
        <taxon>Bacillales</taxon>
        <taxon>Bacillaceae</taxon>
        <taxon>Mesobacillus</taxon>
    </lineage>
</organism>
<feature type="coiled-coil region" evidence="1">
    <location>
        <begin position="284"/>
        <end position="318"/>
    </location>
</feature>
<evidence type="ECO:0000313" key="5">
    <source>
        <dbReference type="Proteomes" id="UP000295689"/>
    </source>
</evidence>
<sequence length="324" mass="37655">MFKNVVLSDGTLNEQEILKSEPIYQGMNGRFVERFYLTPTRSYIFKPLTHFSQSGKEVWIHEHVLQEFPAVYPKIMAHSTSDVPERNWIILEDLGSIKHVFEEKLIMGLVKLVSAWHSLSNSKLQNAGFKGPKPYIEEISASLSCNKQEVMSTDWGLDLPQSVINTVLNQIECYTFHEKKVISHGDLHVGNYGYAGNKIVVLDWEHAHFNSPYWDLYHLLDISHPDFPKNINIELRKLAIEFYLEESNSSAESAHRDTFYQGYLLFAAAFSIWMLLLIKEDLKREEARWSHEQLNRQLQETKSSLRQCAKELERINLNNKVVIQ</sequence>
<dbReference type="RefSeq" id="WP_158286979.1">
    <property type="nucleotide sequence ID" value="NZ_JABUHM010000001.1"/>
</dbReference>
<keyword evidence="2" id="KW-0812">Transmembrane</keyword>
<keyword evidence="1" id="KW-0175">Coiled coil</keyword>
<dbReference type="Pfam" id="PF01636">
    <property type="entry name" value="APH"/>
    <property type="match status" value="1"/>
</dbReference>
<dbReference type="Gene3D" id="3.90.1200.10">
    <property type="match status" value="1"/>
</dbReference>
<keyword evidence="5" id="KW-1185">Reference proteome</keyword>
<keyword evidence="2" id="KW-0472">Membrane</keyword>
<feature type="domain" description="Aminoglycoside phosphotransferase" evidence="3">
    <location>
        <begin position="177"/>
        <end position="226"/>
    </location>
</feature>
<protein>
    <submittedName>
        <fullName evidence="4">Phosphotransferase family enzyme</fullName>
    </submittedName>
</protein>
<dbReference type="AlphaFoldDB" id="A0A4R2BLI4"/>
<dbReference type="GO" id="GO:0016740">
    <property type="term" value="F:transferase activity"/>
    <property type="evidence" value="ECO:0007669"/>
    <property type="project" value="UniProtKB-KW"/>
</dbReference>
<dbReference type="InterPro" id="IPR002575">
    <property type="entry name" value="Aminoglycoside_PTrfase"/>
</dbReference>
<evidence type="ECO:0000313" key="4">
    <source>
        <dbReference type="EMBL" id="TCN27109.1"/>
    </source>
</evidence>
<accession>A0A4R2BLI4</accession>
<keyword evidence="2" id="KW-1133">Transmembrane helix</keyword>
<reference evidence="4 5" key="1">
    <citation type="journal article" date="2015" name="Stand. Genomic Sci.">
        <title>Genomic Encyclopedia of Bacterial and Archaeal Type Strains, Phase III: the genomes of soil and plant-associated and newly described type strains.</title>
        <authorList>
            <person name="Whitman W.B."/>
            <person name="Woyke T."/>
            <person name="Klenk H.P."/>
            <person name="Zhou Y."/>
            <person name="Lilburn T.G."/>
            <person name="Beck B.J."/>
            <person name="De Vos P."/>
            <person name="Vandamme P."/>
            <person name="Eisen J.A."/>
            <person name="Garrity G."/>
            <person name="Hugenholtz P."/>
            <person name="Kyrpides N.C."/>
        </authorList>
    </citation>
    <scope>NUCLEOTIDE SEQUENCE [LARGE SCALE GENOMIC DNA]</scope>
    <source>
        <strain evidence="4 5">CV53</strain>
    </source>
</reference>
<evidence type="ECO:0000256" key="2">
    <source>
        <dbReference type="SAM" id="Phobius"/>
    </source>
</evidence>
<gene>
    <name evidence="4" type="ORF">EV146_10250</name>
</gene>
<dbReference type="EMBL" id="SLVV01000002">
    <property type="protein sequence ID" value="TCN27109.1"/>
    <property type="molecule type" value="Genomic_DNA"/>
</dbReference>
<evidence type="ECO:0000256" key="1">
    <source>
        <dbReference type="SAM" id="Coils"/>
    </source>
</evidence>
<dbReference type="InterPro" id="IPR011009">
    <property type="entry name" value="Kinase-like_dom_sf"/>
</dbReference>
<name>A0A4R2BLI4_9BACI</name>
<evidence type="ECO:0000259" key="3">
    <source>
        <dbReference type="Pfam" id="PF01636"/>
    </source>
</evidence>
<dbReference type="SUPFAM" id="SSF56112">
    <property type="entry name" value="Protein kinase-like (PK-like)"/>
    <property type="match status" value="1"/>
</dbReference>